<proteinExistence type="predicted"/>
<evidence type="ECO:0000313" key="2">
    <source>
        <dbReference type="EMBL" id="KAK0483365.1"/>
    </source>
</evidence>
<gene>
    <name evidence="2" type="ORF">IW261DRAFT_1561195</name>
</gene>
<evidence type="ECO:0000313" key="3">
    <source>
        <dbReference type="Proteomes" id="UP001175227"/>
    </source>
</evidence>
<organism evidence="2 3">
    <name type="scientific">Armillaria novae-zelandiae</name>
    <dbReference type="NCBI Taxonomy" id="153914"/>
    <lineage>
        <taxon>Eukaryota</taxon>
        <taxon>Fungi</taxon>
        <taxon>Dikarya</taxon>
        <taxon>Basidiomycota</taxon>
        <taxon>Agaricomycotina</taxon>
        <taxon>Agaricomycetes</taxon>
        <taxon>Agaricomycetidae</taxon>
        <taxon>Agaricales</taxon>
        <taxon>Marasmiineae</taxon>
        <taxon>Physalacriaceae</taxon>
        <taxon>Armillaria</taxon>
    </lineage>
</organism>
<name>A0AA39PGC9_9AGAR</name>
<keyword evidence="3" id="KW-1185">Reference proteome</keyword>
<feature type="compositionally biased region" description="Polar residues" evidence="1">
    <location>
        <begin position="190"/>
        <end position="210"/>
    </location>
</feature>
<dbReference type="Proteomes" id="UP001175227">
    <property type="component" value="Unassembled WGS sequence"/>
</dbReference>
<evidence type="ECO:0000256" key="1">
    <source>
        <dbReference type="SAM" id="MobiDB-lite"/>
    </source>
</evidence>
<feature type="region of interest" description="Disordered" evidence="1">
    <location>
        <begin position="136"/>
        <end position="244"/>
    </location>
</feature>
<feature type="compositionally biased region" description="Low complexity" evidence="1">
    <location>
        <begin position="160"/>
        <end position="169"/>
    </location>
</feature>
<comment type="caution">
    <text evidence="2">The sequence shown here is derived from an EMBL/GenBank/DDBJ whole genome shotgun (WGS) entry which is preliminary data.</text>
</comment>
<dbReference type="AlphaFoldDB" id="A0AA39PGC9"/>
<accession>A0AA39PGC9</accession>
<feature type="compositionally biased region" description="Polar residues" evidence="1">
    <location>
        <begin position="260"/>
        <end position="280"/>
    </location>
</feature>
<protein>
    <submittedName>
        <fullName evidence="2">Uncharacterized protein</fullName>
    </submittedName>
</protein>
<feature type="compositionally biased region" description="Polar residues" evidence="1">
    <location>
        <begin position="229"/>
        <end position="239"/>
    </location>
</feature>
<dbReference type="EMBL" id="JAUEPR010000006">
    <property type="protein sequence ID" value="KAK0483365.1"/>
    <property type="molecule type" value="Genomic_DNA"/>
</dbReference>
<reference evidence="2" key="1">
    <citation type="submission" date="2023-06" db="EMBL/GenBank/DDBJ databases">
        <authorList>
            <consortium name="Lawrence Berkeley National Laboratory"/>
            <person name="Ahrendt S."/>
            <person name="Sahu N."/>
            <person name="Indic B."/>
            <person name="Wong-Bajracharya J."/>
            <person name="Merenyi Z."/>
            <person name="Ke H.-M."/>
            <person name="Monk M."/>
            <person name="Kocsube S."/>
            <person name="Drula E."/>
            <person name="Lipzen A."/>
            <person name="Balint B."/>
            <person name="Henrissat B."/>
            <person name="Andreopoulos B."/>
            <person name="Martin F.M."/>
            <person name="Harder C.B."/>
            <person name="Rigling D."/>
            <person name="Ford K.L."/>
            <person name="Foster G.D."/>
            <person name="Pangilinan J."/>
            <person name="Papanicolaou A."/>
            <person name="Barry K."/>
            <person name="LaButti K."/>
            <person name="Viragh M."/>
            <person name="Koriabine M."/>
            <person name="Yan M."/>
            <person name="Riley R."/>
            <person name="Champramary S."/>
            <person name="Plett K.L."/>
            <person name="Tsai I.J."/>
            <person name="Slot J."/>
            <person name="Sipos G."/>
            <person name="Plett J."/>
            <person name="Nagy L.G."/>
            <person name="Grigoriev I.V."/>
        </authorList>
    </citation>
    <scope>NUCLEOTIDE SEQUENCE</scope>
    <source>
        <strain evidence="2">ICMP 16352</strain>
    </source>
</reference>
<feature type="region of interest" description="Disordered" evidence="1">
    <location>
        <begin position="256"/>
        <end position="289"/>
    </location>
</feature>
<feature type="compositionally biased region" description="Basic and acidic residues" evidence="1">
    <location>
        <begin position="141"/>
        <end position="153"/>
    </location>
</feature>
<sequence>MAPVQAEVIVTTTVFKNEPTSSVSAIHHNPNEIPVGAIAGGTAGGAFLACELARFYSPNNASTAAKVFLVFVWIMWGKKIKRHELKQQKELNTLRITNKNTMMNASKLSRPRIPHLAPIFWVPDSSKVQFADNVKGGARATDAKKTKPADPPELKPPLPKSLRPVVSSPDVEHSRSRAPPLRVKKASLPNLLQLNRKPSATSSADTNENASPGGEVGDCASKLEDSGAGTRNQSDTQRLSWPHFLRSSRGRTIVGAAVLSSGTSRTSQATSGSAYSQPDDPTSVVGVAL</sequence>